<reference evidence="1" key="1">
    <citation type="submission" date="2018-05" db="EMBL/GenBank/DDBJ databases">
        <authorList>
            <person name="Lanie J.A."/>
            <person name="Ng W.-L."/>
            <person name="Kazmierczak K.M."/>
            <person name="Andrzejewski T.M."/>
            <person name="Davidsen T.M."/>
            <person name="Wayne K.J."/>
            <person name="Tettelin H."/>
            <person name="Glass J.I."/>
            <person name="Rusch D."/>
            <person name="Podicherti R."/>
            <person name="Tsui H.-C.T."/>
            <person name="Winkler M.E."/>
        </authorList>
    </citation>
    <scope>NUCLEOTIDE SEQUENCE</scope>
</reference>
<dbReference type="Pfam" id="PF11288">
    <property type="entry name" value="DUF3089"/>
    <property type="match status" value="1"/>
</dbReference>
<dbReference type="SUPFAM" id="SSF53474">
    <property type="entry name" value="alpha/beta-Hydrolases"/>
    <property type="match status" value="1"/>
</dbReference>
<protein>
    <recommendedName>
        <fullName evidence="2">DUF3089 domain-containing protein</fullName>
    </recommendedName>
</protein>
<dbReference type="EMBL" id="UINC01001492">
    <property type="protein sequence ID" value="SUZ82114.1"/>
    <property type="molecule type" value="Genomic_DNA"/>
</dbReference>
<organism evidence="1">
    <name type="scientific">marine metagenome</name>
    <dbReference type="NCBI Taxonomy" id="408172"/>
    <lineage>
        <taxon>unclassified sequences</taxon>
        <taxon>metagenomes</taxon>
        <taxon>ecological metagenomes</taxon>
    </lineage>
</organism>
<proteinExistence type="predicted"/>
<evidence type="ECO:0008006" key="2">
    <source>
        <dbReference type="Google" id="ProtNLM"/>
    </source>
</evidence>
<name>A0A381QT24_9ZZZZ</name>
<accession>A0A381QT24</accession>
<dbReference type="InterPro" id="IPR029058">
    <property type="entry name" value="AB_hydrolase_fold"/>
</dbReference>
<evidence type="ECO:0000313" key="1">
    <source>
        <dbReference type="EMBL" id="SUZ82114.1"/>
    </source>
</evidence>
<sequence length="355" mass="38930">MKKFLVILGIVVAVLLILGYIFRGALQVGVGLYMMQPDAGFAETTPPQQPDYTLASNWAALPNRDDVADRIPIANTAALQSAASVDVFYVHPTTLLGGAGWNQALDDEEINQRTDYSTIMGQASAFNACCRVYAPRYRQATLLSFFSPQGDGGDALELAYGDVVQAFRFYIDHYNDGRPFILAGHSQGGFHLDKLLGDEIAGTPLQDKLVAAYPIGYYIDDSNGIPVCQSAEQTGCQATWNTLSLEARAGGPSDSICVNPLNWSANGEHAGFEENLGSVSFRRNQGIEDNYPDVELGVVDAQCRDGALRISEIRSKNYDGYFITEGNYHIYDYSFFYMNIRQNAVARSNAYLAKK</sequence>
<gene>
    <name evidence="1" type="ORF">METZ01_LOCUS34968</name>
</gene>
<dbReference type="InterPro" id="IPR021440">
    <property type="entry name" value="DUF3089"/>
</dbReference>
<dbReference type="AlphaFoldDB" id="A0A381QT24"/>